<feature type="compositionally biased region" description="Polar residues" evidence="1">
    <location>
        <begin position="67"/>
        <end position="88"/>
    </location>
</feature>
<dbReference type="AlphaFoldDB" id="A0A0L9TSW5"/>
<sequence length="139" mass="15538">MDDPALSYYSKNSHDNTEGFSAARTLELTQRFFQEDNPRARIRATGPRSSQLGLKVNPNRPELKVKSVQTESRSELAGTSKSSETNNRLELVKSIESRSELAWTSKSSETNNQLELVKSTQVDRLAKKLNLVGPSVRSN</sequence>
<dbReference type="Proteomes" id="UP000053144">
    <property type="component" value="Chromosome 1"/>
</dbReference>
<dbReference type="Gramene" id="KOM33264">
    <property type="protein sequence ID" value="KOM33264"/>
    <property type="gene ID" value="LR48_Vigan01g282000"/>
</dbReference>
<evidence type="ECO:0000256" key="1">
    <source>
        <dbReference type="SAM" id="MobiDB-lite"/>
    </source>
</evidence>
<evidence type="ECO:0000313" key="2">
    <source>
        <dbReference type="EMBL" id="KOM33264.1"/>
    </source>
</evidence>
<evidence type="ECO:0000313" key="3">
    <source>
        <dbReference type="Proteomes" id="UP000053144"/>
    </source>
</evidence>
<gene>
    <name evidence="2" type="ORF">LR48_Vigan01g282000</name>
</gene>
<accession>A0A0L9TSW5</accession>
<name>A0A0L9TSW5_PHAAN</name>
<feature type="region of interest" description="Disordered" evidence="1">
    <location>
        <begin position="44"/>
        <end position="88"/>
    </location>
</feature>
<organism evidence="2 3">
    <name type="scientific">Phaseolus angularis</name>
    <name type="common">Azuki bean</name>
    <name type="synonym">Vigna angularis</name>
    <dbReference type="NCBI Taxonomy" id="3914"/>
    <lineage>
        <taxon>Eukaryota</taxon>
        <taxon>Viridiplantae</taxon>
        <taxon>Streptophyta</taxon>
        <taxon>Embryophyta</taxon>
        <taxon>Tracheophyta</taxon>
        <taxon>Spermatophyta</taxon>
        <taxon>Magnoliopsida</taxon>
        <taxon>eudicotyledons</taxon>
        <taxon>Gunneridae</taxon>
        <taxon>Pentapetalae</taxon>
        <taxon>rosids</taxon>
        <taxon>fabids</taxon>
        <taxon>Fabales</taxon>
        <taxon>Fabaceae</taxon>
        <taxon>Papilionoideae</taxon>
        <taxon>50 kb inversion clade</taxon>
        <taxon>NPAAA clade</taxon>
        <taxon>indigoferoid/millettioid clade</taxon>
        <taxon>Phaseoleae</taxon>
        <taxon>Vigna</taxon>
    </lineage>
</organism>
<proteinExistence type="predicted"/>
<dbReference type="EMBL" id="CM003371">
    <property type="protein sequence ID" value="KOM33264.1"/>
    <property type="molecule type" value="Genomic_DNA"/>
</dbReference>
<protein>
    <submittedName>
        <fullName evidence="2">Uncharacterized protein</fullName>
    </submittedName>
</protein>
<reference evidence="3" key="1">
    <citation type="journal article" date="2015" name="Proc. Natl. Acad. Sci. U.S.A.">
        <title>Genome sequencing of adzuki bean (Vigna angularis) provides insight into high starch and low fat accumulation and domestication.</title>
        <authorList>
            <person name="Yang K."/>
            <person name="Tian Z."/>
            <person name="Chen C."/>
            <person name="Luo L."/>
            <person name="Zhao B."/>
            <person name="Wang Z."/>
            <person name="Yu L."/>
            <person name="Li Y."/>
            <person name="Sun Y."/>
            <person name="Li W."/>
            <person name="Chen Y."/>
            <person name="Li Y."/>
            <person name="Zhang Y."/>
            <person name="Ai D."/>
            <person name="Zhao J."/>
            <person name="Shang C."/>
            <person name="Ma Y."/>
            <person name="Wu B."/>
            <person name="Wang M."/>
            <person name="Gao L."/>
            <person name="Sun D."/>
            <person name="Zhang P."/>
            <person name="Guo F."/>
            <person name="Wang W."/>
            <person name="Li Y."/>
            <person name="Wang J."/>
            <person name="Varshney R.K."/>
            <person name="Wang J."/>
            <person name="Ling H.Q."/>
            <person name="Wan P."/>
        </authorList>
    </citation>
    <scope>NUCLEOTIDE SEQUENCE</scope>
    <source>
        <strain evidence="3">cv. Jingnong 6</strain>
    </source>
</reference>